<name>A0A517NQ33_9BACT</name>
<protein>
    <submittedName>
        <fullName evidence="3">Helix-turn-helix domain protein</fullName>
    </submittedName>
</protein>
<reference evidence="3 4" key="1">
    <citation type="submission" date="2019-02" db="EMBL/GenBank/DDBJ databases">
        <title>Deep-cultivation of Planctomycetes and their phenomic and genomic characterization uncovers novel biology.</title>
        <authorList>
            <person name="Wiegand S."/>
            <person name="Jogler M."/>
            <person name="Boedeker C."/>
            <person name="Pinto D."/>
            <person name="Vollmers J."/>
            <person name="Rivas-Marin E."/>
            <person name="Kohn T."/>
            <person name="Peeters S.H."/>
            <person name="Heuer A."/>
            <person name="Rast P."/>
            <person name="Oberbeckmann S."/>
            <person name="Bunk B."/>
            <person name="Jeske O."/>
            <person name="Meyerdierks A."/>
            <person name="Storesund J.E."/>
            <person name="Kallscheuer N."/>
            <person name="Luecker S."/>
            <person name="Lage O.M."/>
            <person name="Pohl T."/>
            <person name="Merkel B.J."/>
            <person name="Hornburger P."/>
            <person name="Mueller R.-W."/>
            <person name="Bruemmer F."/>
            <person name="Labrenz M."/>
            <person name="Spormann A.M."/>
            <person name="Op den Camp H."/>
            <person name="Overmann J."/>
            <person name="Amann R."/>
            <person name="Jetten M.S.M."/>
            <person name="Mascher T."/>
            <person name="Medema M.H."/>
            <person name="Devos D.P."/>
            <person name="Kaster A.-K."/>
            <person name="Ovreas L."/>
            <person name="Rohde M."/>
            <person name="Galperin M.Y."/>
            <person name="Jogler C."/>
        </authorList>
    </citation>
    <scope>NUCLEOTIDE SEQUENCE [LARGE SCALE GENOMIC DNA]</scope>
    <source>
        <strain evidence="3 4">K23_9</strain>
    </source>
</reference>
<dbReference type="Proteomes" id="UP000319817">
    <property type="component" value="Chromosome"/>
</dbReference>
<evidence type="ECO:0000259" key="2">
    <source>
        <dbReference type="Pfam" id="PF13601"/>
    </source>
</evidence>
<feature type="region of interest" description="Disordered" evidence="1">
    <location>
        <begin position="117"/>
        <end position="140"/>
    </location>
</feature>
<dbReference type="PANTHER" id="PTHR37318">
    <property type="entry name" value="BSL7504 PROTEIN"/>
    <property type="match status" value="1"/>
</dbReference>
<organism evidence="3 4">
    <name type="scientific">Stieleria marina</name>
    <dbReference type="NCBI Taxonomy" id="1930275"/>
    <lineage>
        <taxon>Bacteria</taxon>
        <taxon>Pseudomonadati</taxon>
        <taxon>Planctomycetota</taxon>
        <taxon>Planctomycetia</taxon>
        <taxon>Pirellulales</taxon>
        <taxon>Pirellulaceae</taxon>
        <taxon>Stieleria</taxon>
    </lineage>
</organism>
<dbReference type="EMBL" id="CP036526">
    <property type="protein sequence ID" value="QDT09229.1"/>
    <property type="molecule type" value="Genomic_DNA"/>
</dbReference>
<dbReference type="PANTHER" id="PTHR37318:SF1">
    <property type="entry name" value="BSL7504 PROTEIN"/>
    <property type="match status" value="1"/>
</dbReference>
<sequence>MARKPKSKQTASVEGPSGRFSYDGLDRVMHEKARLGLMTCLAGADEGLTFGELKQLCDLTDGNLNRHLKHLTDASLVRLVRDDSAGRPQTTCFLTDAGRERFLEYLSELQRVIGDAQNQMGTLPNTTRRSQNSPNRLAGQ</sequence>
<dbReference type="InterPro" id="IPR027395">
    <property type="entry name" value="WH_DNA-bd_dom"/>
</dbReference>
<gene>
    <name evidence="3" type="ORF">K239x_11740</name>
</gene>
<dbReference type="InterPro" id="IPR036388">
    <property type="entry name" value="WH-like_DNA-bd_sf"/>
</dbReference>
<accession>A0A517NQ33</accession>
<dbReference type="SUPFAM" id="SSF46785">
    <property type="entry name" value="Winged helix' DNA-binding domain"/>
    <property type="match status" value="1"/>
</dbReference>
<evidence type="ECO:0000256" key="1">
    <source>
        <dbReference type="SAM" id="MobiDB-lite"/>
    </source>
</evidence>
<feature type="domain" description="Winged helix DNA-binding" evidence="2">
    <location>
        <begin position="34"/>
        <end position="113"/>
    </location>
</feature>
<dbReference type="InterPro" id="IPR036390">
    <property type="entry name" value="WH_DNA-bd_sf"/>
</dbReference>
<dbReference type="Gene3D" id="1.10.10.10">
    <property type="entry name" value="Winged helix-like DNA-binding domain superfamily/Winged helix DNA-binding domain"/>
    <property type="match status" value="1"/>
</dbReference>
<evidence type="ECO:0000313" key="3">
    <source>
        <dbReference type="EMBL" id="QDT09229.1"/>
    </source>
</evidence>
<evidence type="ECO:0000313" key="4">
    <source>
        <dbReference type="Proteomes" id="UP000319817"/>
    </source>
</evidence>
<dbReference type="AlphaFoldDB" id="A0A517NQ33"/>
<proteinExistence type="predicted"/>
<keyword evidence="4" id="KW-1185">Reference proteome</keyword>
<dbReference type="Pfam" id="PF13601">
    <property type="entry name" value="HTH_34"/>
    <property type="match status" value="1"/>
</dbReference>
<dbReference type="OrthoDB" id="9800369at2"/>
<dbReference type="RefSeq" id="WP_145416784.1">
    <property type="nucleotide sequence ID" value="NZ_CP036526.1"/>
</dbReference>